<comment type="similarity">
    <text evidence="7">Belongs to the chloroperoxidase family.</text>
</comment>
<evidence type="ECO:0000256" key="7">
    <source>
        <dbReference type="ARBA" id="ARBA00025795"/>
    </source>
</evidence>
<keyword evidence="4" id="KW-0479">Metal-binding</keyword>
<comment type="caution">
    <text evidence="10">The sequence shown here is derived from an EMBL/GenBank/DDBJ whole genome shotgun (WGS) entry which is preliminary data.</text>
</comment>
<dbReference type="Pfam" id="PF01328">
    <property type="entry name" value="Peroxidase_2"/>
    <property type="match status" value="1"/>
</dbReference>
<evidence type="ECO:0000256" key="1">
    <source>
        <dbReference type="ARBA" id="ARBA00001970"/>
    </source>
</evidence>
<feature type="signal peptide" evidence="8">
    <location>
        <begin position="1"/>
        <end position="22"/>
    </location>
</feature>
<keyword evidence="5" id="KW-0560">Oxidoreductase</keyword>
<dbReference type="PANTHER" id="PTHR33577">
    <property type="entry name" value="STERIGMATOCYSTIN BIOSYNTHESIS PEROXIDASE STCC-RELATED"/>
    <property type="match status" value="1"/>
</dbReference>
<evidence type="ECO:0000313" key="10">
    <source>
        <dbReference type="EMBL" id="THW39884.1"/>
    </source>
</evidence>
<feature type="domain" description="Heme haloperoxidase family profile" evidence="9">
    <location>
        <begin position="112"/>
        <end position="326"/>
    </location>
</feature>
<evidence type="ECO:0000256" key="6">
    <source>
        <dbReference type="ARBA" id="ARBA00023004"/>
    </source>
</evidence>
<keyword evidence="3" id="KW-0349">Heme</keyword>
<gene>
    <name evidence="10" type="ORF">D6D22_06073</name>
</gene>
<evidence type="ECO:0000256" key="8">
    <source>
        <dbReference type="SAM" id="SignalP"/>
    </source>
</evidence>
<dbReference type="InterPro" id="IPR036851">
    <property type="entry name" value="Chloroperoxidase-like_sf"/>
</dbReference>
<dbReference type="SUPFAM" id="SSF47571">
    <property type="entry name" value="Cloroperoxidase"/>
    <property type="match status" value="1"/>
</dbReference>
<proteinExistence type="inferred from homology"/>
<dbReference type="EMBL" id="QZAL01000087">
    <property type="protein sequence ID" value="THW39884.1"/>
    <property type="molecule type" value="Genomic_DNA"/>
</dbReference>
<dbReference type="PANTHER" id="PTHR33577:SF16">
    <property type="entry name" value="HEME HALOPEROXIDASE FAMILY PROFILE DOMAIN-CONTAINING PROTEIN"/>
    <property type="match status" value="1"/>
</dbReference>
<dbReference type="AlphaFoldDB" id="A0A4V4IHR8"/>
<evidence type="ECO:0000256" key="2">
    <source>
        <dbReference type="ARBA" id="ARBA00022559"/>
    </source>
</evidence>
<name>A0A4V4IHR8_AURPU</name>
<keyword evidence="6" id="KW-0408">Iron</keyword>
<evidence type="ECO:0000313" key="11">
    <source>
        <dbReference type="Proteomes" id="UP000310687"/>
    </source>
</evidence>
<comment type="cofactor">
    <cofactor evidence="1">
        <name>heme b</name>
        <dbReference type="ChEBI" id="CHEBI:60344"/>
    </cofactor>
</comment>
<dbReference type="Gene3D" id="1.10.489.10">
    <property type="entry name" value="Chloroperoxidase-like"/>
    <property type="match status" value="1"/>
</dbReference>
<accession>A0A4V4IHR8</accession>
<sequence length="449" mass="49581">MKTSILSSSFFALCLLSGLVHSFPTAQNFAKLARYDISANHDMHESLLRLKHKRLLFDPMTEPVDGASVNEEEKSVDWTSMLKSPDYTLFSRQTSTKEIKEDLVPDSMHLLIMFFEVIHAVNHVYGMGVDLITVLAVMGTVGVGNPLSLNPGFSIGGKSRKANNVLGNLFGLLGTPQGLDHAHNWIESDSSNTRDDLYVTGEASTMNMTLFLEAYNSSEDYVLTMDDIGARAAKRFEESISINPNFYYGPYTGMIARNSGYAFTGRILSNHTREHPFGGHLTKDVFSSFYAVYEEDGRLVYRKGHEQIPANWYRIGMDYGLVQLNLDLVEWFMKYPILASIGGNLGKVDNFAGLDLEDITGGVLNATSLLEGNNLVCFVLEIVKTFTPNSLSSLFKTLEAPLKLVNDAILDPLLDLSCPASKDMALDGTDLLTGLLNRYPGANKSGFAF</sequence>
<evidence type="ECO:0000256" key="4">
    <source>
        <dbReference type="ARBA" id="ARBA00022723"/>
    </source>
</evidence>
<evidence type="ECO:0000256" key="5">
    <source>
        <dbReference type="ARBA" id="ARBA00023002"/>
    </source>
</evidence>
<keyword evidence="2 10" id="KW-0575">Peroxidase</keyword>
<reference evidence="10 11" key="1">
    <citation type="submission" date="2018-10" db="EMBL/GenBank/DDBJ databases">
        <title>Fifty Aureobasidium pullulans genomes reveal a recombining polyextremotolerant generalist.</title>
        <authorList>
            <person name="Gostincar C."/>
            <person name="Turk M."/>
            <person name="Zajc J."/>
            <person name="Gunde-Cimerman N."/>
        </authorList>
    </citation>
    <scope>NUCLEOTIDE SEQUENCE [LARGE SCALE GENOMIC DNA]</scope>
    <source>
        <strain evidence="10 11">EXF-11013</strain>
    </source>
</reference>
<dbReference type="GO" id="GO:0046872">
    <property type="term" value="F:metal ion binding"/>
    <property type="evidence" value="ECO:0007669"/>
    <property type="project" value="UniProtKB-KW"/>
</dbReference>
<dbReference type="GO" id="GO:0004601">
    <property type="term" value="F:peroxidase activity"/>
    <property type="evidence" value="ECO:0007669"/>
    <property type="project" value="UniProtKB-KW"/>
</dbReference>
<dbReference type="InterPro" id="IPR000028">
    <property type="entry name" value="Chloroperoxidase"/>
</dbReference>
<dbReference type="PROSITE" id="PS51405">
    <property type="entry name" value="HEME_HALOPEROXIDASE"/>
    <property type="match status" value="1"/>
</dbReference>
<evidence type="ECO:0000256" key="3">
    <source>
        <dbReference type="ARBA" id="ARBA00022617"/>
    </source>
</evidence>
<evidence type="ECO:0000259" key="9">
    <source>
        <dbReference type="PROSITE" id="PS51405"/>
    </source>
</evidence>
<dbReference type="Proteomes" id="UP000310687">
    <property type="component" value="Unassembled WGS sequence"/>
</dbReference>
<organism evidence="10 11">
    <name type="scientific">Aureobasidium pullulans</name>
    <name type="common">Black yeast</name>
    <name type="synonym">Pullularia pullulans</name>
    <dbReference type="NCBI Taxonomy" id="5580"/>
    <lineage>
        <taxon>Eukaryota</taxon>
        <taxon>Fungi</taxon>
        <taxon>Dikarya</taxon>
        <taxon>Ascomycota</taxon>
        <taxon>Pezizomycotina</taxon>
        <taxon>Dothideomycetes</taxon>
        <taxon>Dothideomycetidae</taxon>
        <taxon>Dothideales</taxon>
        <taxon>Saccotheciaceae</taxon>
        <taxon>Aureobasidium</taxon>
    </lineage>
</organism>
<feature type="chain" id="PRO_5020985596" evidence="8">
    <location>
        <begin position="23"/>
        <end position="449"/>
    </location>
</feature>
<protein>
    <submittedName>
        <fullName evidence="10">Cloroperoxidase</fullName>
    </submittedName>
</protein>
<keyword evidence="8" id="KW-0732">Signal</keyword>